<dbReference type="InterPro" id="IPR001007">
    <property type="entry name" value="VWF_dom"/>
</dbReference>
<accession>A0A9D3RML6</accession>
<dbReference type="PANTHER" id="PTHR46544:SF1">
    <property type="entry name" value="EXTRACELLULAR MATRIX PROTEIN 2"/>
    <property type="match status" value="1"/>
</dbReference>
<reference evidence="6" key="1">
    <citation type="submission" date="2021-01" db="EMBL/GenBank/DDBJ databases">
        <title>A chromosome-scale assembly of European eel, Anguilla anguilla.</title>
        <authorList>
            <person name="Henkel C."/>
            <person name="Jong-Raadsen S.A."/>
            <person name="Dufour S."/>
            <person name="Weltzien F.-A."/>
            <person name="Palstra A.P."/>
            <person name="Pelster B."/>
            <person name="Spaink H.P."/>
            <person name="Van Den Thillart G.E."/>
            <person name="Jansen H."/>
            <person name="Zahm M."/>
            <person name="Klopp C."/>
            <person name="Cedric C."/>
            <person name="Louis A."/>
            <person name="Berthelot C."/>
            <person name="Parey E."/>
            <person name="Roest Crollius H."/>
            <person name="Montfort J."/>
            <person name="Robinson-Rechavi M."/>
            <person name="Bucao C."/>
            <person name="Bouchez O."/>
            <person name="Gislard M."/>
            <person name="Lluch J."/>
            <person name="Milhes M."/>
            <person name="Lampietro C."/>
            <person name="Lopez Roques C."/>
            <person name="Donnadieu C."/>
            <person name="Braasch I."/>
            <person name="Desvignes T."/>
            <person name="Postlethwait J."/>
            <person name="Bobe J."/>
            <person name="Guiguen Y."/>
            <person name="Dirks R."/>
        </authorList>
    </citation>
    <scope>NUCLEOTIDE SEQUENCE</scope>
    <source>
        <strain evidence="6">Tag_6206</strain>
        <tissue evidence="6">Liver</tissue>
    </source>
</reference>
<evidence type="ECO:0000256" key="1">
    <source>
        <dbReference type="ARBA" id="ARBA00022614"/>
    </source>
</evidence>
<feature type="region of interest" description="Disordered" evidence="3">
    <location>
        <begin position="152"/>
        <end position="276"/>
    </location>
</feature>
<dbReference type="PROSITE" id="PS01208">
    <property type="entry name" value="VWFC_1"/>
    <property type="match status" value="1"/>
</dbReference>
<gene>
    <name evidence="6" type="ORF">ANANG_G00248450</name>
</gene>
<keyword evidence="2" id="KW-0677">Repeat</keyword>
<dbReference type="Pfam" id="PF00093">
    <property type="entry name" value="VWC"/>
    <property type="match status" value="1"/>
</dbReference>
<dbReference type="GO" id="GO:0070052">
    <property type="term" value="F:collagen V binding"/>
    <property type="evidence" value="ECO:0007669"/>
    <property type="project" value="TreeGrafter"/>
</dbReference>
<dbReference type="SUPFAM" id="SSF52058">
    <property type="entry name" value="L domain-like"/>
    <property type="match status" value="1"/>
</dbReference>
<dbReference type="GO" id="GO:0008201">
    <property type="term" value="F:heparin binding"/>
    <property type="evidence" value="ECO:0007669"/>
    <property type="project" value="TreeGrafter"/>
</dbReference>
<dbReference type="SMART" id="SM00214">
    <property type="entry name" value="VWC"/>
    <property type="match status" value="1"/>
</dbReference>
<evidence type="ECO:0000259" key="5">
    <source>
        <dbReference type="PROSITE" id="PS50184"/>
    </source>
</evidence>
<dbReference type="SMART" id="SM00369">
    <property type="entry name" value="LRR_TYP"/>
    <property type="match status" value="11"/>
</dbReference>
<dbReference type="InterPro" id="IPR032675">
    <property type="entry name" value="LRR_dom_sf"/>
</dbReference>
<dbReference type="SUPFAM" id="SSF57603">
    <property type="entry name" value="FnI-like domain"/>
    <property type="match status" value="1"/>
</dbReference>
<feature type="region of interest" description="Disordered" evidence="3">
    <location>
        <begin position="305"/>
        <end position="345"/>
    </location>
</feature>
<dbReference type="Proteomes" id="UP001044222">
    <property type="component" value="Chromosome 14"/>
</dbReference>
<protein>
    <recommendedName>
        <fullName evidence="5">VWFC domain-containing protein</fullName>
    </recommendedName>
</protein>
<dbReference type="FunFam" id="3.80.10.10:FF:000130">
    <property type="entry name" value="extracellular matrix protein 2 isoform X1"/>
    <property type="match status" value="1"/>
</dbReference>
<dbReference type="GO" id="GO:0030198">
    <property type="term" value="P:extracellular matrix organization"/>
    <property type="evidence" value="ECO:0007669"/>
    <property type="project" value="TreeGrafter"/>
</dbReference>
<evidence type="ECO:0000256" key="4">
    <source>
        <dbReference type="SAM" id="SignalP"/>
    </source>
</evidence>
<organism evidence="6 7">
    <name type="scientific">Anguilla anguilla</name>
    <name type="common">European freshwater eel</name>
    <name type="synonym">Muraena anguilla</name>
    <dbReference type="NCBI Taxonomy" id="7936"/>
    <lineage>
        <taxon>Eukaryota</taxon>
        <taxon>Metazoa</taxon>
        <taxon>Chordata</taxon>
        <taxon>Craniata</taxon>
        <taxon>Vertebrata</taxon>
        <taxon>Euteleostomi</taxon>
        <taxon>Actinopterygii</taxon>
        <taxon>Neopterygii</taxon>
        <taxon>Teleostei</taxon>
        <taxon>Anguilliformes</taxon>
        <taxon>Anguillidae</taxon>
        <taxon>Anguilla</taxon>
    </lineage>
</organism>
<dbReference type="Gene3D" id="3.80.10.10">
    <property type="entry name" value="Ribonuclease Inhibitor"/>
    <property type="match status" value="2"/>
</dbReference>
<feature type="compositionally biased region" description="Basic residues" evidence="3">
    <location>
        <begin position="204"/>
        <end position="215"/>
    </location>
</feature>
<dbReference type="InterPro" id="IPR001611">
    <property type="entry name" value="Leu-rich_rpt"/>
</dbReference>
<name>A0A9D3RML6_ANGAN</name>
<feature type="signal peptide" evidence="4">
    <location>
        <begin position="1"/>
        <end position="20"/>
    </location>
</feature>
<keyword evidence="7" id="KW-1185">Reference proteome</keyword>
<evidence type="ECO:0000256" key="3">
    <source>
        <dbReference type="SAM" id="MobiDB-lite"/>
    </source>
</evidence>
<sequence length="788" mass="90657">MKAGVILTLALLLHLGLGLAQEAERGKRRRGGQKRGRNRSMRQNSDVLARLRSVPVDNGDDGVSVFIESYRNVNELESNYNVIPGRKGQCLYQGITMFDRAVWSPKPCLTCLCSEGRVACDEVTCPRLRCQHTAIPAGECCPACSDPVPDAPELSGDFSELNDPSEQAPAVPHTQEHIDQLLRREEQVHREEEERARQQDAERRRKRRQKKLQAKKQKELFEERRREEEALQEKMEKEEEEKRREEQRRREEEAAAVERARKQRMEEERRLEEDRRRRLEMERRQLLRVLEEDWEGVGEDIEREWEGGERELEGGEREWEAGERGWEGGEREWEGGEREWEGRERELEGLEREWEEREDYEVGSEEEIWLRGDVFEMPRRRTSPGEAAPLPAPRVEEPNHLNPSLPPGCVISDVTVTCKNAHFTNIPPLSIPQLKALSLEGNDITTVPEGAFNGLPNLEWINLSKNKLTSSGIHPQVFKGLKFLTRLYMDGNLLEFIPSELPPSLQELKINENNLRGINENSMQNLKNLITLELEGNMLSEGNVAPSAFLPLAQLSYLRLGRNHFRTIPQGLPASLQELHLENNVIEEISETVFNHSRNLNIVVLRHNRLDETRIAPLAWINHKHLESIDLSHNKLYHVPSFLPRSLVHLVLVGNQIERIPGYVFAHMDPGIEYLYLSFNKLDSEGVDPVSFFGSFRSLSELFLDHNQLTTVPLSIREMKSLRFLRLNDNNIGSIAEDAFCDPSSEEDSSLMTLRLENNVIDTRKISPTAFSCIHSYLSIVLKPQKTN</sequence>
<dbReference type="PANTHER" id="PTHR46544">
    <property type="entry name" value="EXTRACELLULAR MATRIX PROTEIN 2-RELATED"/>
    <property type="match status" value="1"/>
</dbReference>
<dbReference type="FunFam" id="3.80.10.10:FF:000772">
    <property type="entry name" value="Extracellular matrix protein 2"/>
    <property type="match status" value="1"/>
</dbReference>
<evidence type="ECO:0000313" key="6">
    <source>
        <dbReference type="EMBL" id="KAG5835856.1"/>
    </source>
</evidence>
<dbReference type="SMART" id="SM00364">
    <property type="entry name" value="LRR_BAC"/>
    <property type="match status" value="6"/>
</dbReference>
<dbReference type="InterPro" id="IPR043184">
    <property type="entry name" value="ECM2"/>
</dbReference>
<dbReference type="Pfam" id="PF13855">
    <property type="entry name" value="LRR_8"/>
    <property type="match status" value="4"/>
</dbReference>
<evidence type="ECO:0000256" key="2">
    <source>
        <dbReference type="ARBA" id="ARBA00022737"/>
    </source>
</evidence>
<dbReference type="PROSITE" id="PS51450">
    <property type="entry name" value="LRR"/>
    <property type="match status" value="3"/>
</dbReference>
<keyword evidence="1" id="KW-0433">Leucine-rich repeat</keyword>
<dbReference type="InterPro" id="IPR003591">
    <property type="entry name" value="Leu-rich_rpt_typical-subtyp"/>
</dbReference>
<feature type="compositionally biased region" description="Basic and acidic residues" evidence="3">
    <location>
        <begin position="174"/>
        <end position="203"/>
    </location>
</feature>
<feature type="compositionally biased region" description="Basic and acidic residues" evidence="3">
    <location>
        <begin position="216"/>
        <end position="276"/>
    </location>
</feature>
<comment type="caution">
    <text evidence="6">The sequence shown here is derived from an EMBL/GenBank/DDBJ whole genome shotgun (WGS) entry which is preliminary data.</text>
</comment>
<dbReference type="EMBL" id="JAFIRN010000014">
    <property type="protein sequence ID" value="KAG5835856.1"/>
    <property type="molecule type" value="Genomic_DNA"/>
</dbReference>
<keyword evidence="4" id="KW-0732">Signal</keyword>
<feature type="domain" description="VWFC" evidence="5">
    <location>
        <begin position="88"/>
        <end position="145"/>
    </location>
</feature>
<dbReference type="PROSITE" id="PS50184">
    <property type="entry name" value="VWFC_2"/>
    <property type="match status" value="1"/>
</dbReference>
<evidence type="ECO:0000313" key="7">
    <source>
        <dbReference type="Proteomes" id="UP001044222"/>
    </source>
</evidence>
<dbReference type="Gene3D" id="6.20.200.20">
    <property type="match status" value="1"/>
</dbReference>
<proteinExistence type="predicted"/>
<dbReference type="FunFam" id="3.80.10.10:FF:000284">
    <property type="entry name" value="extracellular matrix protein 2 isoform X1"/>
    <property type="match status" value="1"/>
</dbReference>
<dbReference type="GO" id="GO:0010811">
    <property type="term" value="P:positive regulation of cell-substrate adhesion"/>
    <property type="evidence" value="ECO:0007669"/>
    <property type="project" value="TreeGrafter"/>
</dbReference>
<dbReference type="GO" id="GO:0031012">
    <property type="term" value="C:extracellular matrix"/>
    <property type="evidence" value="ECO:0007669"/>
    <property type="project" value="TreeGrafter"/>
</dbReference>
<dbReference type="AlphaFoldDB" id="A0A9D3RML6"/>
<feature type="chain" id="PRO_5039528325" description="VWFC domain-containing protein" evidence="4">
    <location>
        <begin position="21"/>
        <end position="788"/>
    </location>
</feature>